<dbReference type="RefSeq" id="WP_085771110.1">
    <property type="nucleotide sequence ID" value="NZ_AP027149.1"/>
</dbReference>
<keyword evidence="4" id="KW-0411">Iron-sulfur</keyword>
<keyword evidence="3" id="KW-0408">Iron</keyword>
<dbReference type="Gene3D" id="2.102.10.10">
    <property type="entry name" value="Rieske [2Fe-2S] iron-sulphur domain"/>
    <property type="match status" value="1"/>
</dbReference>
<dbReference type="KEGG" id="mbry:B1812_07975"/>
<dbReference type="PANTHER" id="PTHR40261">
    <property type="match status" value="1"/>
</dbReference>
<accession>A0A1W6MTT5</accession>
<name>A0A1W6MTT5_9HYPH</name>
<dbReference type="InterPro" id="IPR036922">
    <property type="entry name" value="Rieske_2Fe-2S_sf"/>
</dbReference>
<organism evidence="6 7">
    <name type="scientific">Methylocystis bryophila</name>
    <dbReference type="NCBI Taxonomy" id="655015"/>
    <lineage>
        <taxon>Bacteria</taxon>
        <taxon>Pseudomonadati</taxon>
        <taxon>Pseudomonadota</taxon>
        <taxon>Alphaproteobacteria</taxon>
        <taxon>Hyphomicrobiales</taxon>
        <taxon>Methylocystaceae</taxon>
        <taxon>Methylocystis</taxon>
    </lineage>
</organism>
<protein>
    <submittedName>
        <fullName evidence="6">(2Fe-2S)-binding protein</fullName>
    </submittedName>
</protein>
<evidence type="ECO:0000313" key="6">
    <source>
        <dbReference type="EMBL" id="ARN81021.1"/>
    </source>
</evidence>
<keyword evidence="2" id="KW-0479">Metal-binding</keyword>
<dbReference type="Pfam" id="PF00355">
    <property type="entry name" value="Rieske"/>
    <property type="match status" value="1"/>
</dbReference>
<gene>
    <name evidence="6" type="ORF">B1812_07975</name>
</gene>
<dbReference type="OrthoDB" id="9800776at2"/>
<feature type="domain" description="Rieske" evidence="5">
    <location>
        <begin position="19"/>
        <end position="119"/>
    </location>
</feature>
<dbReference type="InterPro" id="IPR017941">
    <property type="entry name" value="Rieske_2Fe-2S"/>
</dbReference>
<keyword evidence="1" id="KW-0001">2Fe-2S</keyword>
<evidence type="ECO:0000259" key="5">
    <source>
        <dbReference type="PROSITE" id="PS51296"/>
    </source>
</evidence>
<evidence type="ECO:0000256" key="1">
    <source>
        <dbReference type="ARBA" id="ARBA00022714"/>
    </source>
</evidence>
<evidence type="ECO:0000256" key="3">
    <source>
        <dbReference type="ARBA" id="ARBA00023004"/>
    </source>
</evidence>
<dbReference type="EMBL" id="CP019948">
    <property type="protein sequence ID" value="ARN81021.1"/>
    <property type="molecule type" value="Genomic_DNA"/>
</dbReference>
<sequence length="147" mass="16277">MNDDVNVYVICSTQQIEPGAAKAFSLLKVTETGEARPYSIFVVRTKADQFFGYVNICPHQGAWLNIGEGGFFSGDGARLRCGRHKAEFDVESGACVKGSCKDKSLEQIPIVVMDDEVCLCGVELSEEEPRFSDDNEFEDTMEIMIHP</sequence>
<dbReference type="STRING" id="655015.B1812_07975"/>
<dbReference type="GO" id="GO:0051537">
    <property type="term" value="F:2 iron, 2 sulfur cluster binding"/>
    <property type="evidence" value="ECO:0007669"/>
    <property type="project" value="UniProtKB-KW"/>
</dbReference>
<dbReference type="AlphaFoldDB" id="A0A1W6MTT5"/>
<dbReference type="Proteomes" id="UP000193978">
    <property type="component" value="Chromosome"/>
</dbReference>
<dbReference type="CDD" id="cd03467">
    <property type="entry name" value="Rieske"/>
    <property type="match status" value="1"/>
</dbReference>
<dbReference type="GO" id="GO:0046872">
    <property type="term" value="F:metal ion binding"/>
    <property type="evidence" value="ECO:0007669"/>
    <property type="project" value="UniProtKB-KW"/>
</dbReference>
<dbReference type="PANTHER" id="PTHR40261:SF1">
    <property type="entry name" value="RIESKE DOMAIN-CONTAINING PROTEIN"/>
    <property type="match status" value="1"/>
</dbReference>
<reference evidence="6 7" key="1">
    <citation type="submission" date="2017-02" db="EMBL/GenBank/DDBJ databases">
        <authorList>
            <person name="Peterson S.W."/>
        </authorList>
    </citation>
    <scope>NUCLEOTIDE SEQUENCE [LARGE SCALE GENOMIC DNA]</scope>
    <source>
        <strain evidence="6 7">S285</strain>
    </source>
</reference>
<dbReference type="SUPFAM" id="SSF50022">
    <property type="entry name" value="ISP domain"/>
    <property type="match status" value="1"/>
</dbReference>
<keyword evidence="7" id="KW-1185">Reference proteome</keyword>
<evidence type="ECO:0000256" key="2">
    <source>
        <dbReference type="ARBA" id="ARBA00022723"/>
    </source>
</evidence>
<evidence type="ECO:0000313" key="7">
    <source>
        <dbReference type="Proteomes" id="UP000193978"/>
    </source>
</evidence>
<evidence type="ECO:0000256" key="4">
    <source>
        <dbReference type="ARBA" id="ARBA00023014"/>
    </source>
</evidence>
<proteinExistence type="predicted"/>
<dbReference type="PROSITE" id="PS51296">
    <property type="entry name" value="RIESKE"/>
    <property type="match status" value="1"/>
</dbReference>